<dbReference type="PROSITE" id="PS50929">
    <property type="entry name" value="ABC_TM1F"/>
    <property type="match status" value="1"/>
</dbReference>
<accession>A0AAT9LAH0</accession>
<dbReference type="InterPro" id="IPR017871">
    <property type="entry name" value="ABC_transporter-like_CS"/>
</dbReference>
<evidence type="ECO:0000256" key="4">
    <source>
        <dbReference type="ARBA" id="ARBA00022692"/>
    </source>
</evidence>
<dbReference type="GO" id="GO:0015421">
    <property type="term" value="F:ABC-type oligopeptide transporter activity"/>
    <property type="evidence" value="ECO:0007669"/>
    <property type="project" value="TreeGrafter"/>
</dbReference>
<sequence>MVNFKRLLRYLLPHWPLVIVVLLAMVFSSILEMGPAVLVRQILDIALPQMNLPLLTRLSLAFVGVALVKGIAVYVQWYTSELIGQKVIYKIRQDIHRHLQTLPPSYFSTMGTGQIMSRLTSDVDSVQQFVGWGALFLANMVIMIIVIGGYLSYLNWRLMLITSVTLPFLLRTVFWFDRSVRPAWKDVREKMGKLTESLQENITGIRVVKAFARENLEIVKFAEKNREHYEANMKRAGIESRAQPFLEFLSALSAVLVVGYGGYLVLTGQMTVGTLFAFYSILWSLIWPVRMLGWLVNMAEQALAAAPRLFELLDTEPAIKDAPNALDIDEVEGHIVFENVSFSFPGDSREALKGINLEIMPGEKVAIVGGTGSGKSTLVNLIPRFLDPTEGRITLDGHDIKEISLKSLRRHIGLVLQENFLFSATVRENIALGKPDATMDEIIHVAKLAQADAFISEFPKGYDTPLGERGIGLSGGQKQRVALARALLMNPKILILDEATSSVDTETEYLIQEALNEVMKGRTSIIIAKRLSTIRGADKIVILNKGEISQVGTHEELLSQPGFYKKLFESQFAEEDVEMALELELGNGTPKQNDGGCNAAFSTSQ</sequence>
<evidence type="ECO:0000256" key="7">
    <source>
        <dbReference type="ARBA" id="ARBA00022989"/>
    </source>
</evidence>
<dbReference type="GO" id="GO:0005886">
    <property type="term" value="C:plasma membrane"/>
    <property type="evidence" value="ECO:0007669"/>
    <property type="project" value="UniProtKB-SubCell"/>
</dbReference>
<dbReference type="InterPro" id="IPR039421">
    <property type="entry name" value="Type_1_exporter"/>
</dbReference>
<keyword evidence="4 9" id="KW-0812">Transmembrane</keyword>
<dbReference type="SMART" id="SM00382">
    <property type="entry name" value="AAA"/>
    <property type="match status" value="1"/>
</dbReference>
<evidence type="ECO:0000256" key="2">
    <source>
        <dbReference type="ARBA" id="ARBA00022448"/>
    </source>
</evidence>
<dbReference type="Gene3D" id="3.40.50.300">
    <property type="entry name" value="P-loop containing nucleotide triphosphate hydrolases"/>
    <property type="match status" value="1"/>
</dbReference>
<dbReference type="FunFam" id="3.40.50.300:FF:000221">
    <property type="entry name" value="Multidrug ABC transporter ATP-binding protein"/>
    <property type="match status" value="1"/>
</dbReference>
<dbReference type="KEGG" id="fcz:IMF26_08365"/>
<dbReference type="InterPro" id="IPR036640">
    <property type="entry name" value="ABC1_TM_sf"/>
</dbReference>
<dbReference type="PANTHER" id="PTHR43394:SF1">
    <property type="entry name" value="ATP-BINDING CASSETTE SUB-FAMILY B MEMBER 10, MITOCHONDRIAL"/>
    <property type="match status" value="1"/>
</dbReference>
<dbReference type="CDD" id="cd18542">
    <property type="entry name" value="ABC_6TM_YknU_like"/>
    <property type="match status" value="1"/>
</dbReference>
<evidence type="ECO:0000256" key="5">
    <source>
        <dbReference type="ARBA" id="ARBA00022741"/>
    </source>
</evidence>
<keyword evidence="8 9" id="KW-0472">Membrane</keyword>
<feature type="transmembrane region" description="Helical" evidence="9">
    <location>
        <begin position="245"/>
        <end position="266"/>
    </location>
</feature>
<organism evidence="12">
    <name type="scientific">Candidatus Fermentithermobacillus carboniphilus</name>
    <dbReference type="NCBI Taxonomy" id="3085328"/>
    <lineage>
        <taxon>Bacteria</taxon>
        <taxon>Bacillati</taxon>
        <taxon>Bacillota</taxon>
        <taxon>Candidatus Fermentithermobacillia</taxon>
        <taxon>Candidatus Fermentithermobacillales</taxon>
        <taxon>Candidatus Fermentithermobacillaceae</taxon>
        <taxon>Candidatus Fermentithermobacillus</taxon>
    </lineage>
</organism>
<evidence type="ECO:0000259" key="10">
    <source>
        <dbReference type="PROSITE" id="PS50893"/>
    </source>
</evidence>
<name>A0AAT9LAH0_9FIRM</name>
<dbReference type="AlphaFoldDB" id="A0AAT9LAH0"/>
<keyword evidence="5" id="KW-0547">Nucleotide-binding</keyword>
<feature type="transmembrane region" description="Helical" evidence="9">
    <location>
        <begin position="272"/>
        <end position="289"/>
    </location>
</feature>
<evidence type="ECO:0000313" key="12">
    <source>
        <dbReference type="EMBL" id="QUL98064.1"/>
    </source>
</evidence>
<dbReference type="GO" id="GO:0016887">
    <property type="term" value="F:ATP hydrolysis activity"/>
    <property type="evidence" value="ECO:0007669"/>
    <property type="project" value="InterPro"/>
</dbReference>
<dbReference type="Pfam" id="PF00664">
    <property type="entry name" value="ABC_membrane"/>
    <property type="match status" value="1"/>
</dbReference>
<dbReference type="Gene3D" id="1.20.1560.10">
    <property type="entry name" value="ABC transporter type 1, transmembrane domain"/>
    <property type="match status" value="1"/>
</dbReference>
<protein>
    <submittedName>
        <fullName evidence="12">ABC transporter ATP-binding protein</fullName>
    </submittedName>
</protein>
<feature type="domain" description="ABC transmembrane type-1" evidence="11">
    <location>
        <begin position="19"/>
        <end position="301"/>
    </location>
</feature>
<dbReference type="InterPro" id="IPR011527">
    <property type="entry name" value="ABC1_TM_dom"/>
</dbReference>
<dbReference type="EMBL" id="CP062796">
    <property type="protein sequence ID" value="QUL98064.1"/>
    <property type="molecule type" value="Genomic_DNA"/>
</dbReference>
<keyword evidence="3" id="KW-1003">Cell membrane</keyword>
<evidence type="ECO:0000256" key="8">
    <source>
        <dbReference type="ARBA" id="ARBA00023136"/>
    </source>
</evidence>
<gene>
    <name evidence="12" type="ORF">IMF26_08365</name>
</gene>
<dbReference type="Pfam" id="PF00005">
    <property type="entry name" value="ABC_tran"/>
    <property type="match status" value="1"/>
</dbReference>
<reference evidence="12" key="1">
    <citation type="submission" date="2020-10" db="EMBL/GenBank/DDBJ databases">
        <authorList>
            <person name="Kadnikov V."/>
            <person name="Beletsky A.V."/>
            <person name="Mardanov A.V."/>
            <person name="Karnachuk O.V."/>
            <person name="Ravin N.V."/>
        </authorList>
    </citation>
    <scope>NUCLEOTIDE SEQUENCE</scope>
    <source>
        <strain evidence="12">Bu02</strain>
    </source>
</reference>
<feature type="domain" description="ABC transporter" evidence="10">
    <location>
        <begin position="335"/>
        <end position="570"/>
    </location>
</feature>
<dbReference type="InterPro" id="IPR003593">
    <property type="entry name" value="AAA+_ATPase"/>
</dbReference>
<evidence type="ECO:0000256" key="1">
    <source>
        <dbReference type="ARBA" id="ARBA00004651"/>
    </source>
</evidence>
<dbReference type="InterPro" id="IPR027417">
    <property type="entry name" value="P-loop_NTPase"/>
</dbReference>
<dbReference type="PROSITE" id="PS00211">
    <property type="entry name" value="ABC_TRANSPORTER_1"/>
    <property type="match status" value="1"/>
</dbReference>
<dbReference type="SUPFAM" id="SSF52540">
    <property type="entry name" value="P-loop containing nucleoside triphosphate hydrolases"/>
    <property type="match status" value="1"/>
</dbReference>
<keyword evidence="7 9" id="KW-1133">Transmembrane helix</keyword>
<evidence type="ECO:0000259" key="11">
    <source>
        <dbReference type="PROSITE" id="PS50929"/>
    </source>
</evidence>
<evidence type="ECO:0000256" key="9">
    <source>
        <dbReference type="SAM" id="Phobius"/>
    </source>
</evidence>
<dbReference type="GO" id="GO:0005524">
    <property type="term" value="F:ATP binding"/>
    <property type="evidence" value="ECO:0007669"/>
    <property type="project" value="UniProtKB-KW"/>
</dbReference>
<feature type="transmembrane region" description="Helical" evidence="9">
    <location>
        <begin position="129"/>
        <end position="150"/>
    </location>
</feature>
<feature type="transmembrane region" description="Helical" evidence="9">
    <location>
        <begin position="156"/>
        <end position="176"/>
    </location>
</feature>
<keyword evidence="6 12" id="KW-0067">ATP-binding</keyword>
<reference evidence="12" key="2">
    <citation type="journal article" date="2023" name="Biology">
        <title>Prokaryotic Life Associated with Coal-Fire Gas Vents Revealed by Metagenomics.</title>
        <authorList>
            <person name="Kadnikov V.V."/>
            <person name="Mardanov A.V."/>
            <person name="Beletsky A.V."/>
            <person name="Karnachuk O.V."/>
            <person name="Ravin N.V."/>
        </authorList>
    </citation>
    <scope>NUCLEOTIDE SEQUENCE</scope>
    <source>
        <strain evidence="12">Bu02</strain>
    </source>
</reference>
<proteinExistence type="predicted"/>
<dbReference type="InterPro" id="IPR003439">
    <property type="entry name" value="ABC_transporter-like_ATP-bd"/>
</dbReference>
<dbReference type="PROSITE" id="PS50893">
    <property type="entry name" value="ABC_TRANSPORTER_2"/>
    <property type="match status" value="1"/>
</dbReference>
<comment type="subcellular location">
    <subcellularLocation>
        <location evidence="1">Cell membrane</location>
        <topology evidence="1">Multi-pass membrane protein</topology>
    </subcellularLocation>
</comment>
<evidence type="ECO:0000256" key="6">
    <source>
        <dbReference type="ARBA" id="ARBA00022840"/>
    </source>
</evidence>
<dbReference type="PANTHER" id="PTHR43394">
    <property type="entry name" value="ATP-DEPENDENT PERMEASE MDL1, MITOCHONDRIAL"/>
    <property type="match status" value="1"/>
</dbReference>
<evidence type="ECO:0000256" key="3">
    <source>
        <dbReference type="ARBA" id="ARBA00022475"/>
    </source>
</evidence>
<dbReference type="SUPFAM" id="SSF90123">
    <property type="entry name" value="ABC transporter transmembrane region"/>
    <property type="match status" value="1"/>
</dbReference>
<keyword evidence="2" id="KW-0813">Transport</keyword>
<feature type="transmembrane region" description="Helical" evidence="9">
    <location>
        <begin position="12"/>
        <end position="34"/>
    </location>
</feature>
<feature type="transmembrane region" description="Helical" evidence="9">
    <location>
        <begin position="54"/>
        <end position="75"/>
    </location>
</feature>